<evidence type="ECO:0000313" key="6">
    <source>
        <dbReference type="Proteomes" id="UP000695000"/>
    </source>
</evidence>
<keyword evidence="6" id="KW-1185">Reference proteome</keyword>
<proteinExistence type="inferred from homology"/>
<dbReference type="InterPro" id="IPR011989">
    <property type="entry name" value="ARM-like"/>
</dbReference>
<protein>
    <submittedName>
        <fullName evidence="7">Synembryn-A</fullName>
    </submittedName>
</protein>
<reference evidence="7" key="1">
    <citation type="submission" date="2025-08" db="UniProtKB">
        <authorList>
            <consortium name="RefSeq"/>
        </authorList>
    </citation>
    <scope>IDENTIFICATION</scope>
    <source>
        <tissue evidence="7">Whole Larva</tissue>
    </source>
</reference>
<dbReference type="PANTHER" id="PTHR12425">
    <property type="entry name" value="SYNEMBRYN"/>
    <property type="match status" value="1"/>
</dbReference>
<dbReference type="SUPFAM" id="SSF48371">
    <property type="entry name" value="ARM repeat"/>
    <property type="match status" value="1"/>
</dbReference>
<name>A0ABM1MF64_NICVS</name>
<comment type="subcellular location">
    <subcellularLocation>
        <location evidence="1">Cytoplasm</location>
        <location evidence="1">Cell cortex</location>
    </subcellularLocation>
</comment>
<dbReference type="Pfam" id="PF10165">
    <property type="entry name" value="Ric8"/>
    <property type="match status" value="1"/>
</dbReference>
<keyword evidence="3" id="KW-0963">Cytoplasm</keyword>
<dbReference type="PRINTS" id="PR01802">
    <property type="entry name" value="SYNEMBRYN"/>
</dbReference>
<sequence>MDCDVQTLISGDHANALVALNNFLAKSSKSFSFPELNQNNYRKNLWQSLGQILINKKQHDLHLNTLSAIRILSRDKTGLNELVTTKLLDSIVNHANLSKDANQFAEPNYELNVEALKCLSNIIYNSEVAVAMSCKNATIEAIIMRLRTYRDSMLPTEIKFFHMRILFLITALCSEVRSKIKKDLHGSTYLIETLDLILKESNKELSEDQVNLACEILKVLFNLSATMHESYMDEKEVACHMRLVIILHDYLVFDVCNPAKKLELHNHIINLMTCMPMNSFKGLRTPILDGEIVAKELQYEEQNMTALHEILSYLKCKLDEADTFSKQRDTLPPVLAVLLKAAQVDRFMRKYLRIHILPPLKDVINRPEQGNSLRNHLCRLLTCPIKQIHQVVAELLFVICKENVNRMVKYTGYGNAAGLLAGRGLLGLGETDTSEYSSDSGDSDTEEYKQLKHCINPVMGCYEPPHPNPIANMTEEQKEYEAMKLVEMMDNLTRTGVVKPCRIGQDGRPEPIAHVLQLQEGLQKQQVRMEDDSD</sequence>
<dbReference type="InterPro" id="IPR008376">
    <property type="entry name" value="Chaperone_Ric-8_A/B"/>
</dbReference>
<comment type="similarity">
    <text evidence="2">Belongs to the synembryn family.</text>
</comment>
<dbReference type="GeneID" id="108560259"/>
<evidence type="ECO:0000256" key="3">
    <source>
        <dbReference type="ARBA" id="ARBA00022490"/>
    </source>
</evidence>
<evidence type="ECO:0000256" key="5">
    <source>
        <dbReference type="ARBA" id="ARBA00023186"/>
    </source>
</evidence>
<evidence type="ECO:0000256" key="2">
    <source>
        <dbReference type="ARBA" id="ARBA00009049"/>
    </source>
</evidence>
<evidence type="ECO:0000256" key="4">
    <source>
        <dbReference type="ARBA" id="ARBA00022658"/>
    </source>
</evidence>
<evidence type="ECO:0000256" key="1">
    <source>
        <dbReference type="ARBA" id="ARBA00004544"/>
    </source>
</evidence>
<dbReference type="PANTHER" id="PTHR12425:SF5">
    <property type="entry name" value="SYNEMBRYN"/>
    <property type="match status" value="1"/>
</dbReference>
<dbReference type="InterPro" id="IPR016024">
    <property type="entry name" value="ARM-type_fold"/>
</dbReference>
<keyword evidence="5" id="KW-0143">Chaperone</keyword>
<dbReference type="RefSeq" id="XP_017773214.1">
    <property type="nucleotide sequence ID" value="XM_017917725.1"/>
</dbReference>
<dbReference type="Gene3D" id="1.25.10.10">
    <property type="entry name" value="Leucine-rich Repeat Variant"/>
    <property type="match status" value="1"/>
</dbReference>
<dbReference type="Proteomes" id="UP000695000">
    <property type="component" value="Unplaced"/>
</dbReference>
<organism evidence="6 7">
    <name type="scientific">Nicrophorus vespilloides</name>
    <name type="common">Boreal carrion beetle</name>
    <dbReference type="NCBI Taxonomy" id="110193"/>
    <lineage>
        <taxon>Eukaryota</taxon>
        <taxon>Metazoa</taxon>
        <taxon>Ecdysozoa</taxon>
        <taxon>Arthropoda</taxon>
        <taxon>Hexapoda</taxon>
        <taxon>Insecta</taxon>
        <taxon>Pterygota</taxon>
        <taxon>Neoptera</taxon>
        <taxon>Endopterygota</taxon>
        <taxon>Coleoptera</taxon>
        <taxon>Polyphaga</taxon>
        <taxon>Staphyliniformia</taxon>
        <taxon>Silphidae</taxon>
        <taxon>Nicrophorinae</taxon>
        <taxon>Nicrophorus</taxon>
    </lineage>
</organism>
<keyword evidence="4" id="KW-0344">Guanine-nucleotide releasing factor</keyword>
<dbReference type="InterPro" id="IPR019318">
    <property type="entry name" value="Gua_nucleotide_exch_fac_Ric8"/>
</dbReference>
<evidence type="ECO:0000313" key="7">
    <source>
        <dbReference type="RefSeq" id="XP_017773214.1"/>
    </source>
</evidence>
<gene>
    <name evidence="7" type="primary">LOC108560259</name>
</gene>
<accession>A0ABM1MF64</accession>